<sequence>MDQDWDAFRVDAGWCYRVSFDIPGPINDDETYDRRGKSALYVKVGDEANAHIVRQSSSSCQPGLAARSGRQPRPKSFVLTKRRFVFDGPSFVPCRIQ</sequence>
<evidence type="ECO:0000313" key="2">
    <source>
        <dbReference type="Proteomes" id="UP000629287"/>
    </source>
</evidence>
<reference evidence="1 2" key="1">
    <citation type="submission" date="2020-10" db="EMBL/GenBank/DDBJ databases">
        <title>Sequencing the genomes of 1000 actinobacteria strains.</title>
        <authorList>
            <person name="Klenk H.-P."/>
        </authorList>
    </citation>
    <scope>NUCLEOTIDE SEQUENCE [LARGE SCALE GENOMIC DNA]</scope>
    <source>
        <strain evidence="1 2">DSM 41803</strain>
    </source>
</reference>
<protein>
    <submittedName>
        <fullName evidence="1">Uncharacterized protein</fullName>
    </submittedName>
</protein>
<dbReference type="Proteomes" id="UP000629287">
    <property type="component" value="Unassembled WGS sequence"/>
</dbReference>
<comment type="caution">
    <text evidence="1">The sequence shown here is derived from an EMBL/GenBank/DDBJ whole genome shotgun (WGS) entry which is preliminary data.</text>
</comment>
<dbReference type="EMBL" id="JADBGF010000001">
    <property type="protein sequence ID" value="MBE1594406.1"/>
    <property type="molecule type" value="Genomic_DNA"/>
</dbReference>
<evidence type="ECO:0000313" key="1">
    <source>
        <dbReference type="EMBL" id="MBE1594406.1"/>
    </source>
</evidence>
<name>A0A8I0P164_9ACTN</name>
<organism evidence="1 2">
    <name type="scientific">Streptomyces stelliscabiei</name>
    <dbReference type="NCBI Taxonomy" id="146820"/>
    <lineage>
        <taxon>Bacteria</taxon>
        <taxon>Bacillati</taxon>
        <taxon>Actinomycetota</taxon>
        <taxon>Actinomycetes</taxon>
        <taxon>Kitasatosporales</taxon>
        <taxon>Streptomycetaceae</taxon>
        <taxon>Streptomyces</taxon>
    </lineage>
</organism>
<keyword evidence="2" id="KW-1185">Reference proteome</keyword>
<gene>
    <name evidence="1" type="ORF">H4687_000535</name>
</gene>
<accession>A0A8I0P164</accession>
<dbReference type="AlphaFoldDB" id="A0A8I0P164"/>
<proteinExistence type="predicted"/>